<keyword evidence="3" id="KW-1185">Reference proteome</keyword>
<organism evidence="2 3">
    <name type="scientific">Hibiscus sabdariffa</name>
    <name type="common">roselle</name>
    <dbReference type="NCBI Taxonomy" id="183260"/>
    <lineage>
        <taxon>Eukaryota</taxon>
        <taxon>Viridiplantae</taxon>
        <taxon>Streptophyta</taxon>
        <taxon>Embryophyta</taxon>
        <taxon>Tracheophyta</taxon>
        <taxon>Spermatophyta</taxon>
        <taxon>Magnoliopsida</taxon>
        <taxon>eudicotyledons</taxon>
        <taxon>Gunneridae</taxon>
        <taxon>Pentapetalae</taxon>
        <taxon>rosids</taxon>
        <taxon>malvids</taxon>
        <taxon>Malvales</taxon>
        <taxon>Malvaceae</taxon>
        <taxon>Malvoideae</taxon>
        <taxon>Hibiscus</taxon>
    </lineage>
</organism>
<gene>
    <name evidence="2" type="ORF">V6N11_056286</name>
</gene>
<protein>
    <recommendedName>
        <fullName evidence="4">Secreted protein</fullName>
    </recommendedName>
</protein>
<name>A0ABR2T418_9ROSI</name>
<proteinExistence type="predicted"/>
<keyword evidence="1" id="KW-0732">Signal</keyword>
<evidence type="ECO:0008006" key="4">
    <source>
        <dbReference type="Google" id="ProtNLM"/>
    </source>
</evidence>
<sequence length="216" mass="23497">MLSTLSILLWFFALLLRGISSPGGGFQSSFRPGSGRDAVLSLHDNGVRSAVAVAFFAAPNLSMPRVSSLSLLAISVSFSGRHSQMAQGHGLDNSWITGLSTVVYPLGFFWRWERRFSGSLHFPLFMGFCSGAVFPLFQQLRSEFGAFTGHLDVVQQRSSNGGDSGRRVFHTYPLRHGGPFSFLNPSNDFPCPSWTLGFASRSGQALVSARLATRLS</sequence>
<feature type="chain" id="PRO_5045319373" description="Secreted protein" evidence="1">
    <location>
        <begin position="21"/>
        <end position="216"/>
    </location>
</feature>
<reference evidence="2 3" key="1">
    <citation type="journal article" date="2024" name="G3 (Bethesda)">
        <title>Genome assembly of Hibiscus sabdariffa L. provides insights into metabolisms of medicinal natural products.</title>
        <authorList>
            <person name="Kim T."/>
        </authorList>
    </citation>
    <scope>NUCLEOTIDE SEQUENCE [LARGE SCALE GENOMIC DNA]</scope>
    <source>
        <strain evidence="2">TK-2024</strain>
        <tissue evidence="2">Old leaves</tissue>
    </source>
</reference>
<feature type="signal peptide" evidence="1">
    <location>
        <begin position="1"/>
        <end position="20"/>
    </location>
</feature>
<dbReference type="Proteomes" id="UP001396334">
    <property type="component" value="Unassembled WGS sequence"/>
</dbReference>
<dbReference type="EMBL" id="JBBPBN010000009">
    <property type="protein sequence ID" value="KAK9032001.1"/>
    <property type="molecule type" value="Genomic_DNA"/>
</dbReference>
<evidence type="ECO:0000313" key="3">
    <source>
        <dbReference type="Proteomes" id="UP001396334"/>
    </source>
</evidence>
<comment type="caution">
    <text evidence="2">The sequence shown here is derived from an EMBL/GenBank/DDBJ whole genome shotgun (WGS) entry which is preliminary data.</text>
</comment>
<evidence type="ECO:0000313" key="2">
    <source>
        <dbReference type="EMBL" id="KAK9032001.1"/>
    </source>
</evidence>
<accession>A0ABR2T418</accession>
<evidence type="ECO:0000256" key="1">
    <source>
        <dbReference type="SAM" id="SignalP"/>
    </source>
</evidence>